<keyword evidence="1" id="KW-0732">Signal</keyword>
<evidence type="ECO:0000313" key="3">
    <source>
        <dbReference type="Proteomes" id="UP000053097"/>
    </source>
</evidence>
<keyword evidence="3" id="KW-1185">Reference proteome</keyword>
<name>A0A026W1S9_OOCBI</name>
<accession>A0A026W1S9</accession>
<reference evidence="2 3" key="1">
    <citation type="journal article" date="2014" name="Curr. Biol.">
        <title>The genome of the clonal raider ant Cerapachys biroi.</title>
        <authorList>
            <person name="Oxley P.R."/>
            <person name="Ji L."/>
            <person name="Fetter-Pruneda I."/>
            <person name="McKenzie S.K."/>
            <person name="Li C."/>
            <person name="Hu H."/>
            <person name="Zhang G."/>
            <person name="Kronauer D.J."/>
        </authorList>
    </citation>
    <scope>NUCLEOTIDE SEQUENCE [LARGE SCALE GENOMIC DNA]</scope>
</reference>
<organism evidence="2 3">
    <name type="scientific">Ooceraea biroi</name>
    <name type="common">Clonal raider ant</name>
    <name type="synonym">Cerapachys biroi</name>
    <dbReference type="NCBI Taxonomy" id="2015173"/>
    <lineage>
        <taxon>Eukaryota</taxon>
        <taxon>Metazoa</taxon>
        <taxon>Ecdysozoa</taxon>
        <taxon>Arthropoda</taxon>
        <taxon>Hexapoda</taxon>
        <taxon>Insecta</taxon>
        <taxon>Pterygota</taxon>
        <taxon>Neoptera</taxon>
        <taxon>Endopterygota</taxon>
        <taxon>Hymenoptera</taxon>
        <taxon>Apocrita</taxon>
        <taxon>Aculeata</taxon>
        <taxon>Formicoidea</taxon>
        <taxon>Formicidae</taxon>
        <taxon>Dorylinae</taxon>
        <taxon>Ooceraea</taxon>
    </lineage>
</organism>
<gene>
    <name evidence="2" type="ORF">X777_11476</name>
</gene>
<proteinExistence type="predicted"/>
<feature type="signal peptide" evidence="1">
    <location>
        <begin position="1"/>
        <end position="15"/>
    </location>
</feature>
<evidence type="ECO:0000256" key="1">
    <source>
        <dbReference type="SAM" id="SignalP"/>
    </source>
</evidence>
<dbReference type="AlphaFoldDB" id="A0A026W1S9"/>
<dbReference type="EMBL" id="KK107488">
    <property type="protein sequence ID" value="EZA49988.1"/>
    <property type="molecule type" value="Genomic_DNA"/>
</dbReference>
<dbReference type="Proteomes" id="UP000053097">
    <property type="component" value="Unassembled WGS sequence"/>
</dbReference>
<sequence length="74" mass="8458">MTTFVLTLDFRTTLLLLLQYPLDTKKRENVTLTFAVTNVAEHHVRRLQRSGCILSRGLICTEIFRDVGLHRGAS</sequence>
<protein>
    <submittedName>
        <fullName evidence="2">Uncharacterized protein</fullName>
    </submittedName>
</protein>
<evidence type="ECO:0000313" key="2">
    <source>
        <dbReference type="EMBL" id="EZA49988.1"/>
    </source>
</evidence>
<feature type="chain" id="PRO_5012158421" evidence="1">
    <location>
        <begin position="16"/>
        <end position="74"/>
    </location>
</feature>